<feature type="transmembrane region" description="Helical" evidence="2">
    <location>
        <begin position="84"/>
        <end position="110"/>
    </location>
</feature>
<accession>A0ABV1NW80</accession>
<keyword evidence="4" id="KW-1185">Reference proteome</keyword>
<dbReference type="Proteomes" id="UP001482520">
    <property type="component" value="Unassembled WGS sequence"/>
</dbReference>
<sequence>MNALTALTPLAAMTSVPEVAAQVSDVVGSVLLLAGCALSLIAAIGMVRLPDLLTRMHAATKPQVLGLVLVIAGLALRLREPEALGMLVLVVLFQMATAPVAAHMVGRAAFRGDQVDRERLVVDELSEGVRDLGDEPRGAP</sequence>
<feature type="transmembrane region" description="Helical" evidence="2">
    <location>
        <begin position="31"/>
        <end position="50"/>
    </location>
</feature>
<protein>
    <submittedName>
        <fullName evidence="3">Monovalent cation/H(+) antiporter subunit G</fullName>
    </submittedName>
</protein>
<dbReference type="PANTHER" id="PTHR34703">
    <property type="entry name" value="ANTIPORTER SUBUNIT MNHG2-RELATED"/>
    <property type="match status" value="1"/>
</dbReference>
<comment type="caution">
    <text evidence="3">The sequence shown here is derived from an EMBL/GenBank/DDBJ whole genome shotgun (WGS) entry which is preliminary data.</text>
</comment>
<dbReference type="PANTHER" id="PTHR34703:SF1">
    <property type="entry name" value="ANTIPORTER SUBUNIT MNHG2-RELATED"/>
    <property type="match status" value="1"/>
</dbReference>
<dbReference type="NCBIfam" id="NF009314">
    <property type="entry name" value="PRK12674.1-2"/>
    <property type="match status" value="1"/>
</dbReference>
<proteinExistence type="inferred from homology"/>
<evidence type="ECO:0000313" key="4">
    <source>
        <dbReference type="Proteomes" id="UP001482520"/>
    </source>
</evidence>
<dbReference type="RefSeq" id="WP_349804072.1">
    <property type="nucleotide sequence ID" value="NZ_JBEGDP010000004.1"/>
</dbReference>
<dbReference type="EMBL" id="JBEGDP010000004">
    <property type="protein sequence ID" value="MEQ7846776.1"/>
    <property type="molecule type" value="Genomic_DNA"/>
</dbReference>
<reference evidence="3 4" key="1">
    <citation type="submission" date="2024-02" db="EMBL/GenBank/DDBJ databases">
        <title>Full genome sequence of Nocardioides kribbensis.</title>
        <authorList>
            <person name="Poletto B.L."/>
            <person name="Silva G."/>
            <person name="Galante D."/>
            <person name="Campos K.R."/>
            <person name="Santos M.B.N."/>
            <person name="Sacchi C.T."/>
        </authorList>
    </citation>
    <scope>NUCLEOTIDE SEQUENCE [LARGE SCALE GENOMIC DNA]</scope>
    <source>
        <strain evidence="3 4">O4R</strain>
    </source>
</reference>
<evidence type="ECO:0000313" key="3">
    <source>
        <dbReference type="EMBL" id="MEQ7846776.1"/>
    </source>
</evidence>
<dbReference type="NCBIfam" id="TIGR01300">
    <property type="entry name" value="CPA3_mnhG_phaG"/>
    <property type="match status" value="1"/>
</dbReference>
<keyword evidence="2" id="KW-1133">Transmembrane helix</keyword>
<comment type="similarity">
    <text evidence="1">Belongs to the CPA3 antiporters (TC 2.A.63) subunit G family.</text>
</comment>
<keyword evidence="2" id="KW-0812">Transmembrane</keyword>
<dbReference type="Pfam" id="PF03334">
    <property type="entry name" value="PhaG_MnhG_YufB"/>
    <property type="match status" value="1"/>
</dbReference>
<evidence type="ECO:0000256" key="1">
    <source>
        <dbReference type="ARBA" id="ARBA00008404"/>
    </source>
</evidence>
<feature type="transmembrane region" description="Helical" evidence="2">
    <location>
        <begin position="62"/>
        <end position="78"/>
    </location>
</feature>
<evidence type="ECO:0000256" key="2">
    <source>
        <dbReference type="SAM" id="Phobius"/>
    </source>
</evidence>
<gene>
    <name evidence="3" type="primary">mnhG</name>
    <name evidence="3" type="ORF">V6R90_05755</name>
</gene>
<name>A0ABV1NW80_9ACTN</name>
<keyword evidence="2" id="KW-0472">Membrane</keyword>
<organism evidence="3 4">
    <name type="scientific">Nocardioides kribbensis</name>
    <dbReference type="NCBI Taxonomy" id="305517"/>
    <lineage>
        <taxon>Bacteria</taxon>
        <taxon>Bacillati</taxon>
        <taxon>Actinomycetota</taxon>
        <taxon>Actinomycetes</taxon>
        <taxon>Propionibacteriales</taxon>
        <taxon>Nocardioidaceae</taxon>
        <taxon>Nocardioides</taxon>
    </lineage>
</organism>
<dbReference type="InterPro" id="IPR005133">
    <property type="entry name" value="PhaG_MnhG_YufB"/>
</dbReference>